<feature type="transmembrane region" description="Helical" evidence="2">
    <location>
        <begin position="58"/>
        <end position="84"/>
    </location>
</feature>
<evidence type="ECO:0000256" key="2">
    <source>
        <dbReference type="SAM" id="Phobius"/>
    </source>
</evidence>
<accession>A0A0C3QGG6</accession>
<evidence type="ECO:0000256" key="1">
    <source>
        <dbReference type="SAM" id="MobiDB-lite"/>
    </source>
</evidence>
<keyword evidence="4" id="KW-1185">Reference proteome</keyword>
<feature type="transmembrane region" description="Helical" evidence="2">
    <location>
        <begin position="105"/>
        <end position="125"/>
    </location>
</feature>
<feature type="compositionally biased region" description="Polar residues" evidence="1">
    <location>
        <begin position="605"/>
        <end position="617"/>
    </location>
</feature>
<proteinExistence type="predicted"/>
<keyword evidence="2" id="KW-1133">Transmembrane helix</keyword>
<dbReference type="EMBL" id="KN823042">
    <property type="protein sequence ID" value="KIO25411.1"/>
    <property type="molecule type" value="Genomic_DNA"/>
</dbReference>
<feature type="region of interest" description="Disordered" evidence="1">
    <location>
        <begin position="588"/>
        <end position="632"/>
    </location>
</feature>
<dbReference type="OrthoDB" id="3248909at2759"/>
<dbReference type="Pfam" id="PF11915">
    <property type="entry name" value="DUF3433"/>
    <property type="match status" value="1"/>
</dbReference>
<evidence type="ECO:0000313" key="4">
    <source>
        <dbReference type="Proteomes" id="UP000054248"/>
    </source>
</evidence>
<sequence>MSRYERVSPYDQVDGEYTPGPGSPTKIPLVPPSRRQSSASGSIFAAERNPPPETFIPFYLRTWVVLSVAIGMIFLAAGVEIALYRSQLNQGWRIRGIQLLGGINFLKSVVPVVLTVPISIFWVSVDRDIGQFQPYVALSKGRAPADRSLLLDYGQGRTNTILRSFHYGHWAVLLSSFVCMANLGLSSLASGLLTTHNAVIKTPSVTVQTVKTLGLDPDYVTLEYFNAAAGYSMAAAINNLTDPPFLFKGSWAIAEFKVPSPIGLGVNETIIVPSTAIESTAGCEPADSVSLTSAVGIGQNMTITGTWDGCTVTFGANHTGNDGYGVLPLSDCQTHPEPAPFRPVLFWMYSADLDKAELTFCQPKIDLWNVVAEASLVTGTITNVTLIDQNLPANNISGAPLNGIPFNGVEFDVAGENLYVKARALSVQTGVAGAVYRGADPFGGATAVMQTDHGFLNITENVYTRFLALVAKSTYFNDVETTVQTTITSYDVRLAVYPLAAHAFAAALTFIAILATINHFIHCRERSQTRIACAPTTIAGAVSTASYSKFAAALQGGMNEDEIRAALAGRTYCISRRTWQIEATDDVEDYHPPERRPPLELRLGSRSSVASYDSGKTATGPYSPEMRLDGKR</sequence>
<dbReference type="HOGENOM" id="CLU_021534_1_0_1"/>
<dbReference type="PANTHER" id="PTHR37544:SF3">
    <property type="entry name" value="SPRAY"/>
    <property type="match status" value="1"/>
</dbReference>
<organism evidence="3 4">
    <name type="scientific">Tulasnella calospora MUT 4182</name>
    <dbReference type="NCBI Taxonomy" id="1051891"/>
    <lineage>
        <taxon>Eukaryota</taxon>
        <taxon>Fungi</taxon>
        <taxon>Dikarya</taxon>
        <taxon>Basidiomycota</taxon>
        <taxon>Agaricomycotina</taxon>
        <taxon>Agaricomycetes</taxon>
        <taxon>Cantharellales</taxon>
        <taxon>Tulasnellaceae</taxon>
        <taxon>Tulasnella</taxon>
    </lineage>
</organism>
<keyword evidence="2" id="KW-0812">Transmembrane</keyword>
<reference evidence="3 4" key="1">
    <citation type="submission" date="2014-04" db="EMBL/GenBank/DDBJ databases">
        <authorList>
            <consortium name="DOE Joint Genome Institute"/>
            <person name="Kuo A."/>
            <person name="Girlanda M."/>
            <person name="Perotto S."/>
            <person name="Kohler A."/>
            <person name="Nagy L.G."/>
            <person name="Floudas D."/>
            <person name="Copeland A."/>
            <person name="Barry K.W."/>
            <person name="Cichocki N."/>
            <person name="Veneault-Fourrey C."/>
            <person name="LaButti K."/>
            <person name="Lindquist E.A."/>
            <person name="Lipzen A."/>
            <person name="Lundell T."/>
            <person name="Morin E."/>
            <person name="Murat C."/>
            <person name="Sun H."/>
            <person name="Tunlid A."/>
            <person name="Henrissat B."/>
            <person name="Grigoriev I.V."/>
            <person name="Hibbett D.S."/>
            <person name="Martin F."/>
            <person name="Nordberg H.P."/>
            <person name="Cantor M.N."/>
            <person name="Hua S.X."/>
        </authorList>
    </citation>
    <scope>NUCLEOTIDE SEQUENCE [LARGE SCALE GENOMIC DNA]</scope>
    <source>
        <strain evidence="3 4">MUT 4182</strain>
    </source>
</reference>
<dbReference type="AlphaFoldDB" id="A0A0C3QGG6"/>
<reference evidence="4" key="2">
    <citation type="submission" date="2015-01" db="EMBL/GenBank/DDBJ databases">
        <title>Evolutionary Origins and Diversification of the Mycorrhizal Mutualists.</title>
        <authorList>
            <consortium name="DOE Joint Genome Institute"/>
            <consortium name="Mycorrhizal Genomics Consortium"/>
            <person name="Kohler A."/>
            <person name="Kuo A."/>
            <person name="Nagy L.G."/>
            <person name="Floudas D."/>
            <person name="Copeland A."/>
            <person name="Barry K.W."/>
            <person name="Cichocki N."/>
            <person name="Veneault-Fourrey C."/>
            <person name="LaButti K."/>
            <person name="Lindquist E.A."/>
            <person name="Lipzen A."/>
            <person name="Lundell T."/>
            <person name="Morin E."/>
            <person name="Murat C."/>
            <person name="Riley R."/>
            <person name="Ohm R."/>
            <person name="Sun H."/>
            <person name="Tunlid A."/>
            <person name="Henrissat B."/>
            <person name="Grigoriev I.V."/>
            <person name="Hibbett D.S."/>
            <person name="Martin F."/>
        </authorList>
    </citation>
    <scope>NUCLEOTIDE SEQUENCE [LARGE SCALE GENOMIC DNA]</scope>
    <source>
        <strain evidence="4">MUT 4182</strain>
    </source>
</reference>
<dbReference type="PANTHER" id="PTHR37544">
    <property type="entry name" value="SPRAY-RELATED"/>
    <property type="match status" value="1"/>
</dbReference>
<dbReference type="InterPro" id="IPR021840">
    <property type="entry name" value="DUF3433"/>
</dbReference>
<dbReference type="STRING" id="1051891.A0A0C3QGG6"/>
<keyword evidence="2" id="KW-0472">Membrane</keyword>
<gene>
    <name evidence="3" type="ORF">M407DRAFT_25217</name>
</gene>
<dbReference type="Proteomes" id="UP000054248">
    <property type="component" value="Unassembled WGS sequence"/>
</dbReference>
<evidence type="ECO:0000313" key="3">
    <source>
        <dbReference type="EMBL" id="KIO25411.1"/>
    </source>
</evidence>
<feature type="compositionally biased region" description="Basic and acidic residues" evidence="1">
    <location>
        <begin position="589"/>
        <end position="599"/>
    </location>
</feature>
<protein>
    <submittedName>
        <fullName evidence="3">Uncharacterized protein</fullName>
    </submittedName>
</protein>
<feature type="transmembrane region" description="Helical" evidence="2">
    <location>
        <begin position="499"/>
        <end position="521"/>
    </location>
</feature>
<name>A0A0C3QGG6_9AGAM</name>
<feature type="region of interest" description="Disordered" evidence="1">
    <location>
        <begin position="1"/>
        <end position="46"/>
    </location>
</feature>